<dbReference type="Proteomes" id="UP001283341">
    <property type="component" value="Unassembled WGS sequence"/>
</dbReference>
<keyword evidence="3" id="KW-1185">Reference proteome</keyword>
<dbReference type="EMBL" id="JAUEDM010000006">
    <property type="protein sequence ID" value="KAK3314444.1"/>
    <property type="molecule type" value="Genomic_DNA"/>
</dbReference>
<protein>
    <recommendedName>
        <fullName evidence="4">NAD dependent epimerase/dehydratase</fullName>
    </recommendedName>
</protein>
<evidence type="ECO:0000256" key="1">
    <source>
        <dbReference type="SAM" id="Phobius"/>
    </source>
</evidence>
<keyword evidence="1" id="KW-0472">Membrane</keyword>
<evidence type="ECO:0000313" key="2">
    <source>
        <dbReference type="EMBL" id="KAK3314444.1"/>
    </source>
</evidence>
<reference evidence="2" key="1">
    <citation type="journal article" date="2023" name="Mol. Phylogenet. Evol.">
        <title>Genome-scale phylogeny and comparative genomics of the fungal order Sordariales.</title>
        <authorList>
            <person name="Hensen N."/>
            <person name="Bonometti L."/>
            <person name="Westerberg I."/>
            <person name="Brannstrom I.O."/>
            <person name="Guillou S."/>
            <person name="Cros-Aarteil S."/>
            <person name="Calhoun S."/>
            <person name="Haridas S."/>
            <person name="Kuo A."/>
            <person name="Mondo S."/>
            <person name="Pangilinan J."/>
            <person name="Riley R."/>
            <person name="LaButti K."/>
            <person name="Andreopoulos B."/>
            <person name="Lipzen A."/>
            <person name="Chen C."/>
            <person name="Yan M."/>
            <person name="Daum C."/>
            <person name="Ng V."/>
            <person name="Clum A."/>
            <person name="Steindorff A."/>
            <person name="Ohm R.A."/>
            <person name="Martin F."/>
            <person name="Silar P."/>
            <person name="Natvig D.O."/>
            <person name="Lalanne C."/>
            <person name="Gautier V."/>
            <person name="Ament-Velasquez S.L."/>
            <person name="Kruys A."/>
            <person name="Hutchinson M.I."/>
            <person name="Powell A.J."/>
            <person name="Barry K."/>
            <person name="Miller A.N."/>
            <person name="Grigoriev I.V."/>
            <person name="Debuchy R."/>
            <person name="Gladieux P."/>
            <person name="Hiltunen Thoren M."/>
            <person name="Johannesson H."/>
        </authorList>
    </citation>
    <scope>NUCLEOTIDE SEQUENCE</scope>
    <source>
        <strain evidence="2">CBS 118394</strain>
    </source>
</reference>
<dbReference type="InterPro" id="IPR027417">
    <property type="entry name" value="P-loop_NTPase"/>
</dbReference>
<feature type="transmembrane region" description="Helical" evidence="1">
    <location>
        <begin position="235"/>
        <end position="259"/>
    </location>
</feature>
<keyword evidence="1" id="KW-0812">Transmembrane</keyword>
<comment type="caution">
    <text evidence="2">The sequence shown here is derived from an EMBL/GenBank/DDBJ whole genome shotgun (WGS) entry which is preliminary data.</text>
</comment>
<name>A0AAE0HXK3_9PEZI</name>
<evidence type="ECO:0000313" key="3">
    <source>
        <dbReference type="Proteomes" id="UP001283341"/>
    </source>
</evidence>
<dbReference type="PANTHER" id="PTHR36978:SF4">
    <property type="entry name" value="P-LOOP CONTAINING NUCLEOSIDE TRIPHOSPHATE HYDROLASE PROTEIN"/>
    <property type="match status" value="1"/>
</dbReference>
<accession>A0AAE0HXK3</accession>
<dbReference type="AlphaFoldDB" id="A0AAE0HXK3"/>
<dbReference type="SUPFAM" id="SSF52540">
    <property type="entry name" value="P-loop containing nucleoside triphosphate hydrolases"/>
    <property type="match status" value="1"/>
</dbReference>
<dbReference type="InterPro" id="IPR040632">
    <property type="entry name" value="Sulfotransfer_4"/>
</dbReference>
<gene>
    <name evidence="2" type="ORF">B0H66DRAFT_641833</name>
</gene>
<keyword evidence="1" id="KW-1133">Transmembrane helix</keyword>
<organism evidence="2 3">
    <name type="scientific">Apodospora peruviana</name>
    <dbReference type="NCBI Taxonomy" id="516989"/>
    <lineage>
        <taxon>Eukaryota</taxon>
        <taxon>Fungi</taxon>
        <taxon>Dikarya</taxon>
        <taxon>Ascomycota</taxon>
        <taxon>Pezizomycotina</taxon>
        <taxon>Sordariomycetes</taxon>
        <taxon>Sordariomycetidae</taxon>
        <taxon>Sordariales</taxon>
        <taxon>Lasiosphaeriaceae</taxon>
        <taxon>Apodospora</taxon>
    </lineage>
</organism>
<dbReference type="Gene3D" id="3.40.50.300">
    <property type="entry name" value="P-loop containing nucleotide triphosphate hydrolases"/>
    <property type="match status" value="1"/>
</dbReference>
<reference evidence="2" key="2">
    <citation type="submission" date="2023-06" db="EMBL/GenBank/DDBJ databases">
        <authorList>
            <consortium name="Lawrence Berkeley National Laboratory"/>
            <person name="Haridas S."/>
            <person name="Hensen N."/>
            <person name="Bonometti L."/>
            <person name="Westerberg I."/>
            <person name="Brannstrom I.O."/>
            <person name="Guillou S."/>
            <person name="Cros-Aarteil S."/>
            <person name="Calhoun S."/>
            <person name="Kuo A."/>
            <person name="Mondo S."/>
            <person name="Pangilinan J."/>
            <person name="Riley R."/>
            <person name="Labutti K."/>
            <person name="Andreopoulos B."/>
            <person name="Lipzen A."/>
            <person name="Chen C."/>
            <person name="Yanf M."/>
            <person name="Daum C."/>
            <person name="Ng V."/>
            <person name="Clum A."/>
            <person name="Steindorff A."/>
            <person name="Ohm R."/>
            <person name="Martin F."/>
            <person name="Silar P."/>
            <person name="Natvig D."/>
            <person name="Lalanne C."/>
            <person name="Gautier V."/>
            <person name="Ament-Velasquez S.L."/>
            <person name="Kruys A."/>
            <person name="Hutchinson M.I."/>
            <person name="Powell A.J."/>
            <person name="Barry K."/>
            <person name="Miller A.N."/>
            <person name="Grigoriev I.V."/>
            <person name="Debuchy R."/>
            <person name="Gladieux P."/>
            <person name="Thoren M.H."/>
            <person name="Johannesson H."/>
        </authorList>
    </citation>
    <scope>NUCLEOTIDE SEQUENCE</scope>
    <source>
        <strain evidence="2">CBS 118394</strain>
    </source>
</reference>
<evidence type="ECO:0008006" key="4">
    <source>
        <dbReference type="Google" id="ProtNLM"/>
    </source>
</evidence>
<proteinExistence type="predicted"/>
<dbReference type="PANTHER" id="PTHR36978">
    <property type="entry name" value="P-LOOP CONTAINING NUCLEOTIDE TRIPHOSPHATE HYDROLASE"/>
    <property type="match status" value="1"/>
</dbReference>
<sequence>MTSPLDPFRLTPAPARVAPGKSVKIIVAGLPRTGTASLKLALETLGISPVHHFADPPNQYQRLSLAANLLKDSTPPKIRRQKLFELFDGYEAIADQPVCACLPDLLEMYPDAVVILTERASAKIWLDSFKNSVGFVQTGWWRYVGYLVPAAVSTNDIFRAWRRISAKRLGISGNADEEMYTAHGAWVRKHVAPEKLLVYRVEMGYEPLCKFLGVEVPLEGKFPRSEKSQRDTFQLYRWICMTCGASAWVAVVVLAWYFWVVGAALLVEPGRGFLEHFVRIVTE</sequence>
<dbReference type="Pfam" id="PF17784">
    <property type="entry name" value="Sulfotransfer_4"/>
    <property type="match status" value="1"/>
</dbReference>